<feature type="domain" description="DUF3533" evidence="3">
    <location>
        <begin position="202"/>
        <end position="329"/>
    </location>
</feature>
<evidence type="ECO:0000256" key="1">
    <source>
        <dbReference type="SAM" id="MobiDB-lite"/>
    </source>
</evidence>
<organism evidence="4 5">
    <name type="scientific">Penicillium digitatum</name>
    <name type="common">Green mold</name>
    <dbReference type="NCBI Taxonomy" id="36651"/>
    <lineage>
        <taxon>Eukaryota</taxon>
        <taxon>Fungi</taxon>
        <taxon>Dikarya</taxon>
        <taxon>Ascomycota</taxon>
        <taxon>Pezizomycotina</taxon>
        <taxon>Eurotiomycetes</taxon>
        <taxon>Eurotiomycetidae</taxon>
        <taxon>Eurotiales</taxon>
        <taxon>Aspergillaceae</taxon>
        <taxon>Penicillium</taxon>
    </lineage>
</organism>
<feature type="transmembrane region" description="Helical" evidence="2">
    <location>
        <begin position="232"/>
        <end position="250"/>
    </location>
</feature>
<feature type="transmembrane region" description="Helical" evidence="2">
    <location>
        <begin position="203"/>
        <end position="220"/>
    </location>
</feature>
<dbReference type="InterPro" id="IPR022703">
    <property type="entry name" value="DUF3533"/>
</dbReference>
<dbReference type="PANTHER" id="PTHR34814">
    <property type="entry name" value="NITROSOGUANIDINE RESISTANCE PROTEIN SNG1"/>
    <property type="match status" value="1"/>
</dbReference>
<dbReference type="Pfam" id="PF12051">
    <property type="entry name" value="DUF3533"/>
    <property type="match status" value="1"/>
</dbReference>
<evidence type="ECO:0000313" key="4">
    <source>
        <dbReference type="EMBL" id="QQK47234.1"/>
    </source>
</evidence>
<evidence type="ECO:0000259" key="3">
    <source>
        <dbReference type="Pfam" id="PF12051"/>
    </source>
</evidence>
<sequence>MGTWKDIRPQFLPAVITMFLLLQVLFLVNMCYLYATQFRSTTRYRNFNLLYVDYDGGGVIGKSVTDAYQQLRGEKFPTLLPESSSKYAQPEQIREAVCRGDYWGAIYTADDGSAGLASALENGTSPPTSLTYIWNGVRYPVFSQAAVYSNILKLIETTRSTYYTNNGSSVAASADLSNAATLKAFLDPIQAEEINIKGTEQASILYTLTGSLLMTGYIWAFRETWGQRESRFALTWVTMWLLMHTNFLSFDITTALIPIQFMPFLVLTWVILNVASTISPFELNPKFFRWGYALPSHEAYQVLIQIWSGGCNNRLYRALPIMFSWWIVRVPIAVDAMQHRCKAAVAAQEALDHACLGGQSEAKYTATNETVTPVRGPGREHEQNGDSVEVVPLRDNGLGMEPSK</sequence>
<keyword evidence="2" id="KW-0812">Transmembrane</keyword>
<accession>A0A7T6XTP6</accession>
<dbReference type="Proteomes" id="UP000595662">
    <property type="component" value="Chromosome 5"/>
</dbReference>
<evidence type="ECO:0000313" key="5">
    <source>
        <dbReference type="Proteomes" id="UP000595662"/>
    </source>
</evidence>
<dbReference type="InterPro" id="IPR053001">
    <property type="entry name" value="MNNG_permease-like"/>
</dbReference>
<dbReference type="VEuPathDB" id="FungiDB:PDIP_26650"/>
<feature type="transmembrane region" description="Helical" evidence="2">
    <location>
        <begin position="256"/>
        <end position="279"/>
    </location>
</feature>
<proteinExistence type="predicted"/>
<dbReference type="RefSeq" id="XP_065957816.1">
    <property type="nucleotide sequence ID" value="XM_066100089.1"/>
</dbReference>
<dbReference type="EMBL" id="CP060778">
    <property type="protein sequence ID" value="QQK47234.1"/>
    <property type="molecule type" value="Genomic_DNA"/>
</dbReference>
<dbReference type="AlphaFoldDB" id="A0A7T6XTP6"/>
<name>A0A7T6XTP6_PENDI</name>
<feature type="region of interest" description="Disordered" evidence="1">
    <location>
        <begin position="371"/>
        <end position="404"/>
    </location>
</feature>
<evidence type="ECO:0000256" key="2">
    <source>
        <dbReference type="SAM" id="Phobius"/>
    </source>
</evidence>
<dbReference type="PANTHER" id="PTHR34814:SF2">
    <property type="entry name" value="DUF3533 DOMAIN-CONTAINING PROTEIN"/>
    <property type="match status" value="1"/>
</dbReference>
<reference evidence="4 5" key="1">
    <citation type="submission" date="2020-08" db="EMBL/GenBank/DDBJ databases">
        <title>The completed genome sequence of the pathogenic ascomycete fungus Penicillium digitatum.</title>
        <authorList>
            <person name="Wang M."/>
        </authorList>
    </citation>
    <scope>NUCLEOTIDE SEQUENCE [LARGE SCALE GENOMIC DNA]</scope>
    <source>
        <strain evidence="4 5">PdW03</strain>
    </source>
</reference>
<dbReference type="GeneID" id="26230985"/>
<protein>
    <submittedName>
        <fullName evidence="4">SNG1 family protein</fullName>
    </submittedName>
</protein>
<dbReference type="GO" id="GO:0016020">
    <property type="term" value="C:membrane"/>
    <property type="evidence" value="ECO:0007669"/>
    <property type="project" value="TreeGrafter"/>
</dbReference>
<keyword evidence="2" id="KW-0472">Membrane</keyword>
<keyword evidence="2" id="KW-1133">Transmembrane helix</keyword>
<feature type="transmembrane region" description="Helical" evidence="2">
    <location>
        <begin position="12"/>
        <end position="35"/>
    </location>
</feature>
<gene>
    <name evidence="4" type="ORF">Pdw03_2132</name>
</gene>